<dbReference type="AlphaFoldDB" id="A0A392LYN4"/>
<protein>
    <submittedName>
        <fullName evidence="1">Uncharacterized protein</fullName>
    </submittedName>
</protein>
<evidence type="ECO:0000313" key="2">
    <source>
        <dbReference type="Proteomes" id="UP000265520"/>
    </source>
</evidence>
<dbReference type="EMBL" id="LXQA010000669">
    <property type="protein sequence ID" value="MCH80087.1"/>
    <property type="molecule type" value="Genomic_DNA"/>
</dbReference>
<comment type="caution">
    <text evidence="1">The sequence shown here is derived from an EMBL/GenBank/DDBJ whole genome shotgun (WGS) entry which is preliminary data.</text>
</comment>
<accession>A0A392LYN4</accession>
<evidence type="ECO:0000313" key="1">
    <source>
        <dbReference type="EMBL" id="MCH80087.1"/>
    </source>
</evidence>
<dbReference type="Proteomes" id="UP000265520">
    <property type="component" value="Unassembled WGS sequence"/>
</dbReference>
<organism evidence="1 2">
    <name type="scientific">Trifolium medium</name>
    <dbReference type="NCBI Taxonomy" id="97028"/>
    <lineage>
        <taxon>Eukaryota</taxon>
        <taxon>Viridiplantae</taxon>
        <taxon>Streptophyta</taxon>
        <taxon>Embryophyta</taxon>
        <taxon>Tracheophyta</taxon>
        <taxon>Spermatophyta</taxon>
        <taxon>Magnoliopsida</taxon>
        <taxon>eudicotyledons</taxon>
        <taxon>Gunneridae</taxon>
        <taxon>Pentapetalae</taxon>
        <taxon>rosids</taxon>
        <taxon>fabids</taxon>
        <taxon>Fabales</taxon>
        <taxon>Fabaceae</taxon>
        <taxon>Papilionoideae</taxon>
        <taxon>50 kb inversion clade</taxon>
        <taxon>NPAAA clade</taxon>
        <taxon>Hologalegina</taxon>
        <taxon>IRL clade</taxon>
        <taxon>Trifolieae</taxon>
        <taxon>Trifolium</taxon>
    </lineage>
</organism>
<gene>
    <name evidence="1" type="ORF">A2U01_0000849</name>
</gene>
<reference evidence="1 2" key="1">
    <citation type="journal article" date="2018" name="Front. Plant Sci.">
        <title>Red Clover (Trifolium pratense) and Zigzag Clover (T. medium) - A Picture of Genomic Similarities and Differences.</title>
        <authorList>
            <person name="Dluhosova J."/>
            <person name="Istvanek J."/>
            <person name="Nedelnik J."/>
            <person name="Repkova J."/>
        </authorList>
    </citation>
    <scope>NUCLEOTIDE SEQUENCE [LARGE SCALE GENOMIC DNA]</scope>
    <source>
        <strain evidence="2">cv. 10/8</strain>
        <tissue evidence="1">Leaf</tissue>
    </source>
</reference>
<sequence length="74" mass="8351">MLIMSSKNHHKFQLLSIVHLGAFGEGSRGCLRTTSVVTRTDALRTWMRWGAEVLGYDRLECLTTTVTRKVVSLN</sequence>
<keyword evidence="2" id="KW-1185">Reference proteome</keyword>
<proteinExistence type="predicted"/>
<name>A0A392LYN4_9FABA</name>